<name>A0ABC8VZW8_9POAL</name>
<reference evidence="4" key="1">
    <citation type="submission" date="2024-06" db="EMBL/GenBank/DDBJ databases">
        <authorList>
            <person name="Ryan C."/>
        </authorList>
    </citation>
    <scope>NUCLEOTIDE SEQUENCE [LARGE SCALE GENOMIC DNA]</scope>
</reference>
<evidence type="ECO:0000259" key="2">
    <source>
        <dbReference type="SMART" id="SM00256"/>
    </source>
</evidence>
<organism evidence="3 4">
    <name type="scientific">Urochloa decumbens</name>
    <dbReference type="NCBI Taxonomy" id="240449"/>
    <lineage>
        <taxon>Eukaryota</taxon>
        <taxon>Viridiplantae</taxon>
        <taxon>Streptophyta</taxon>
        <taxon>Embryophyta</taxon>
        <taxon>Tracheophyta</taxon>
        <taxon>Spermatophyta</taxon>
        <taxon>Magnoliopsida</taxon>
        <taxon>Liliopsida</taxon>
        <taxon>Poales</taxon>
        <taxon>Poaceae</taxon>
        <taxon>PACMAD clade</taxon>
        <taxon>Panicoideae</taxon>
        <taxon>Panicodae</taxon>
        <taxon>Paniceae</taxon>
        <taxon>Melinidinae</taxon>
        <taxon>Urochloa</taxon>
    </lineage>
</organism>
<dbReference type="AlphaFoldDB" id="A0ABC8VZW8"/>
<dbReference type="PANTHER" id="PTHR32133">
    <property type="entry name" value="OS07G0120400 PROTEIN"/>
    <property type="match status" value="1"/>
</dbReference>
<feature type="domain" description="F-box" evidence="2">
    <location>
        <begin position="33"/>
        <end position="73"/>
    </location>
</feature>
<proteinExistence type="predicted"/>
<evidence type="ECO:0000313" key="4">
    <source>
        <dbReference type="Proteomes" id="UP001497457"/>
    </source>
</evidence>
<dbReference type="InterPro" id="IPR036047">
    <property type="entry name" value="F-box-like_dom_sf"/>
</dbReference>
<gene>
    <name evidence="3" type="ORF">URODEC1_LOCUS8614</name>
</gene>
<dbReference type="Gene3D" id="1.20.1280.50">
    <property type="match status" value="1"/>
</dbReference>
<protein>
    <recommendedName>
        <fullName evidence="2">F-box domain-containing protein</fullName>
    </recommendedName>
</protein>
<dbReference type="EMBL" id="OZ075121">
    <property type="protein sequence ID" value="CAL4900288.1"/>
    <property type="molecule type" value="Genomic_DNA"/>
</dbReference>
<feature type="chain" id="PRO_5044789500" description="F-box domain-containing protein" evidence="1">
    <location>
        <begin position="30"/>
        <end position="412"/>
    </location>
</feature>
<dbReference type="SUPFAM" id="SSF81383">
    <property type="entry name" value="F-box domain"/>
    <property type="match status" value="1"/>
</dbReference>
<feature type="signal peptide" evidence="1">
    <location>
        <begin position="1"/>
        <end position="29"/>
    </location>
</feature>
<sequence length="412" mass="45994">MAASLLLKFRALIARCFLFLGSAPAPALALEDDDLLLEILLRLPPLPSSILRASLVCKRWRRLVSDPGFSSRFRAHHRTPPLLGFFTSYDGHGKFVPTLGRPDRIPGARFSLPTCEFFRFLGCRHGLALLDSPRRLEAVVWDPITRRQTAVAYPPEFTAAAAQNPMCHFHGTVLGGDADAHGTVSSFRLLLLRLQNIGNNTDHTNVFMCLYESGTGKWGNISCAVVPRWYSITPYPHGMLPSVLVDNTLCGFLHWPTGILEFDLDSQSVGVIQKPESIHSCPETLFRVVHTDDRGLGLAVLEPSSIKVYGRRKANSLDDGIDEWMLQKTIQLDTMIQMPRTSSLDPTLRPTSDGDRIPTILGFDEDNNAIHLATATGVLMIQLDSMQFTKLSDDRRDPFYYYPYTSFFTLGN</sequence>
<dbReference type="InterPro" id="IPR056594">
    <property type="entry name" value="AT5G49610-like_b-prop"/>
</dbReference>
<reference evidence="3 4" key="2">
    <citation type="submission" date="2024-10" db="EMBL/GenBank/DDBJ databases">
        <authorList>
            <person name="Ryan C."/>
        </authorList>
    </citation>
    <scope>NUCLEOTIDE SEQUENCE [LARGE SCALE GENOMIC DNA]</scope>
</reference>
<dbReference type="PANTHER" id="PTHR32133:SF398">
    <property type="entry name" value="F-BOX DOMAIN-CONTAINING PROTEIN"/>
    <property type="match status" value="1"/>
</dbReference>
<dbReference type="InterPro" id="IPR001810">
    <property type="entry name" value="F-box_dom"/>
</dbReference>
<dbReference type="Pfam" id="PF23635">
    <property type="entry name" value="Beta-prop_AT5G49610-like"/>
    <property type="match status" value="1"/>
</dbReference>
<accession>A0ABC8VZW8</accession>
<keyword evidence="4" id="KW-1185">Reference proteome</keyword>
<dbReference type="Proteomes" id="UP001497457">
    <property type="component" value="Chromosome 11b"/>
</dbReference>
<dbReference type="SMART" id="SM00256">
    <property type="entry name" value="FBOX"/>
    <property type="match status" value="1"/>
</dbReference>
<evidence type="ECO:0000256" key="1">
    <source>
        <dbReference type="SAM" id="SignalP"/>
    </source>
</evidence>
<keyword evidence="1" id="KW-0732">Signal</keyword>
<evidence type="ECO:0000313" key="3">
    <source>
        <dbReference type="EMBL" id="CAL4900288.1"/>
    </source>
</evidence>
<dbReference type="Pfam" id="PF12937">
    <property type="entry name" value="F-box-like"/>
    <property type="match status" value="1"/>
</dbReference>